<gene>
    <name evidence="2" type="ORF">ACCI49_21130</name>
</gene>
<sequence length="63" mass="7138">MFLKKISRWIYLLCLSCFTQLGDADDIAYLGVADGYWEVWRTNTEADSGEQLTPFGADVSRIS</sequence>
<dbReference type="RefSeq" id="WP_371841210.1">
    <property type="nucleotide sequence ID" value="NZ_JBGMEK010000091.1"/>
</dbReference>
<feature type="signal peptide" evidence="1">
    <location>
        <begin position="1"/>
        <end position="24"/>
    </location>
</feature>
<comment type="caution">
    <text evidence="2">The sequence shown here is derived from an EMBL/GenBank/DDBJ whole genome shotgun (WGS) entry which is preliminary data.</text>
</comment>
<evidence type="ECO:0000313" key="3">
    <source>
        <dbReference type="Proteomes" id="UP001569428"/>
    </source>
</evidence>
<name>A0ABV4P666_9GAMM</name>
<feature type="chain" id="PRO_5047144440" evidence="1">
    <location>
        <begin position="25"/>
        <end position="63"/>
    </location>
</feature>
<accession>A0ABV4P666</accession>
<dbReference type="Proteomes" id="UP001569428">
    <property type="component" value="Unassembled WGS sequence"/>
</dbReference>
<evidence type="ECO:0000256" key="1">
    <source>
        <dbReference type="SAM" id="SignalP"/>
    </source>
</evidence>
<organism evidence="2 3">
    <name type="scientific">Microbulbifer epialgicus</name>
    <dbReference type="NCBI Taxonomy" id="393907"/>
    <lineage>
        <taxon>Bacteria</taxon>
        <taxon>Pseudomonadati</taxon>
        <taxon>Pseudomonadota</taxon>
        <taxon>Gammaproteobacteria</taxon>
        <taxon>Cellvibrionales</taxon>
        <taxon>Microbulbiferaceae</taxon>
        <taxon>Microbulbifer</taxon>
    </lineage>
</organism>
<reference evidence="2 3" key="1">
    <citation type="submission" date="2024-08" db="EMBL/GenBank/DDBJ databases">
        <authorList>
            <person name="Ishaq N."/>
        </authorList>
    </citation>
    <scope>NUCLEOTIDE SEQUENCE [LARGE SCALE GENOMIC DNA]</scope>
    <source>
        <strain evidence="2 3">DSM 18651</strain>
    </source>
</reference>
<protein>
    <submittedName>
        <fullName evidence="2">Uncharacterized protein</fullName>
    </submittedName>
</protein>
<proteinExistence type="predicted"/>
<evidence type="ECO:0000313" key="2">
    <source>
        <dbReference type="EMBL" id="MFA0813403.1"/>
    </source>
</evidence>
<dbReference type="EMBL" id="JBGMEK010000091">
    <property type="protein sequence ID" value="MFA0813403.1"/>
    <property type="molecule type" value="Genomic_DNA"/>
</dbReference>
<keyword evidence="3" id="KW-1185">Reference proteome</keyword>
<keyword evidence="1" id="KW-0732">Signal</keyword>